<proteinExistence type="predicted"/>
<dbReference type="EMBL" id="JAWDKD010000019">
    <property type="protein sequence ID" value="MDV0447427.1"/>
    <property type="molecule type" value="Genomic_DNA"/>
</dbReference>
<name>A0AAE4SDI8_9EURY</name>
<organism evidence="1 2">
    <name type="scientific">Methanolapillus africanus</name>
    <dbReference type="NCBI Taxonomy" id="3028297"/>
    <lineage>
        <taxon>Archaea</taxon>
        <taxon>Methanobacteriati</taxon>
        <taxon>Methanobacteriota</taxon>
        <taxon>Stenosarchaea group</taxon>
        <taxon>Methanomicrobia</taxon>
        <taxon>Methanosarcinales</taxon>
        <taxon>Methanosarcinaceae</taxon>
        <taxon>Methanolapillus</taxon>
    </lineage>
</organism>
<keyword evidence="2" id="KW-1185">Reference proteome</keyword>
<evidence type="ECO:0000313" key="1">
    <source>
        <dbReference type="EMBL" id="MDV0447427.1"/>
    </source>
</evidence>
<reference evidence="1" key="1">
    <citation type="submission" date="2023-06" db="EMBL/GenBank/DDBJ databases">
        <title>Genome sequence of Methanosarcinaceae archaeon Ag5.</title>
        <authorList>
            <person name="Protasov E."/>
            <person name="Platt K."/>
            <person name="Poehlein A."/>
            <person name="Daniel R."/>
            <person name="Brune A."/>
        </authorList>
    </citation>
    <scope>NUCLEOTIDE SEQUENCE</scope>
    <source>
        <strain evidence="1">Ag5</strain>
    </source>
</reference>
<dbReference type="Proteomes" id="UP001271789">
    <property type="component" value="Unassembled WGS sequence"/>
</dbReference>
<sequence length="94" mass="10616">MTAENHISSIKQNYETYNVAKLQILSAVFQLNDLDIEATSITVQQVTLLSMSGICHFVNRYVKSKLLVKKVIKKKSGLSPKSIYYYEITDAGKD</sequence>
<gene>
    <name evidence="1" type="ORF">MsAg5_13170</name>
</gene>
<evidence type="ECO:0000313" key="2">
    <source>
        <dbReference type="Proteomes" id="UP001271789"/>
    </source>
</evidence>
<comment type="caution">
    <text evidence="1">The sequence shown here is derived from an EMBL/GenBank/DDBJ whole genome shotgun (WGS) entry which is preliminary data.</text>
</comment>
<dbReference type="AlphaFoldDB" id="A0AAE4SDI8"/>
<protein>
    <submittedName>
        <fullName evidence="1">Uncharacterized protein</fullName>
    </submittedName>
</protein>
<accession>A0AAE4SDI8</accession>